<keyword evidence="4" id="KW-1185">Reference proteome</keyword>
<dbReference type="OrthoDB" id="10675722at2759"/>
<dbReference type="VEuPathDB" id="FungiDB:I302_06529"/>
<evidence type="ECO:0000313" key="3">
    <source>
        <dbReference type="EMBL" id="WVW85694.1"/>
    </source>
</evidence>
<dbReference type="GeneID" id="30210928"/>
<reference evidence="2" key="1">
    <citation type="submission" date="2013-07" db="EMBL/GenBank/DDBJ databases">
        <title>The Genome Sequence of Cryptococcus bestiolae CBS10118.</title>
        <authorList>
            <consortium name="The Broad Institute Genome Sequencing Platform"/>
            <person name="Cuomo C."/>
            <person name="Litvintseva A."/>
            <person name="Chen Y."/>
            <person name="Heitman J."/>
            <person name="Sun S."/>
            <person name="Springer D."/>
            <person name="Dromer F."/>
            <person name="Young S.K."/>
            <person name="Zeng Q."/>
            <person name="Gargeya S."/>
            <person name="Fitzgerald M."/>
            <person name="Abouelleil A."/>
            <person name="Alvarado L."/>
            <person name="Berlin A.M."/>
            <person name="Chapman S.B."/>
            <person name="Dewar J."/>
            <person name="Goldberg J."/>
            <person name="Griggs A."/>
            <person name="Gujja S."/>
            <person name="Hansen M."/>
            <person name="Howarth C."/>
            <person name="Imamovic A."/>
            <person name="Larimer J."/>
            <person name="McCowan C."/>
            <person name="Murphy C."/>
            <person name="Pearson M."/>
            <person name="Priest M."/>
            <person name="Roberts A."/>
            <person name="Saif S."/>
            <person name="Shea T."/>
            <person name="Sykes S."/>
            <person name="Wortman J."/>
            <person name="Nusbaum C."/>
            <person name="Birren B."/>
        </authorList>
    </citation>
    <scope>NUCLEOTIDE SEQUENCE [LARGE SCALE GENOMIC DNA]</scope>
    <source>
        <strain evidence="2">CBS 10118</strain>
    </source>
</reference>
<accession>A0A1B9FXQ6</accession>
<dbReference type="EMBL" id="CP144546">
    <property type="protein sequence ID" value="WVW85694.1"/>
    <property type="molecule type" value="Genomic_DNA"/>
</dbReference>
<dbReference type="RefSeq" id="XP_019044616.1">
    <property type="nucleotide sequence ID" value="XM_019193139.1"/>
</dbReference>
<evidence type="ECO:0000256" key="1">
    <source>
        <dbReference type="SAM" id="MobiDB-lite"/>
    </source>
</evidence>
<reference evidence="2" key="3">
    <citation type="submission" date="2014-01" db="EMBL/GenBank/DDBJ databases">
        <title>Evolution of pathogenesis and genome organization in the Tremellales.</title>
        <authorList>
            <person name="Cuomo C."/>
            <person name="Litvintseva A."/>
            <person name="Heitman J."/>
            <person name="Chen Y."/>
            <person name="Sun S."/>
            <person name="Springer D."/>
            <person name="Dromer F."/>
            <person name="Young S."/>
            <person name="Zeng Q."/>
            <person name="Chapman S."/>
            <person name="Gujja S."/>
            <person name="Saif S."/>
            <person name="Birren B."/>
        </authorList>
    </citation>
    <scope>NUCLEOTIDE SEQUENCE</scope>
    <source>
        <strain evidence="2">CBS 10118</strain>
    </source>
</reference>
<name>A0A1B9FXQ6_9TREE</name>
<sequence length="279" mass="30774">MAMPNGEKRIGDLEASLKTKVDNEDHNRDIAGLQSSLSKISISQSAPPAPLPPSTTREKIPFIFPPSPLRTPSPPLPDLGQGPDFNYPDLDPSLPDEEPESSPPSTPAPATRARRSADTFAPATPTLPASASSSTSAPAPDDLVWPSQRARELINACLVQTCAGSKLERVRKKMEKVPKSFEEIKSQQARQVREEIMAYLEGGVTLEGIEHVAMKGEWNPDRAKSQLPSYGRWYALAHLLEKESLKVPPNPQIVSSLYRHELNIYNAFRRTGWTSYEEL</sequence>
<evidence type="ECO:0000313" key="2">
    <source>
        <dbReference type="EMBL" id="OCF23546.1"/>
    </source>
</evidence>
<evidence type="ECO:0000313" key="4">
    <source>
        <dbReference type="Proteomes" id="UP000092730"/>
    </source>
</evidence>
<feature type="compositionally biased region" description="Pro residues" evidence="1">
    <location>
        <begin position="63"/>
        <end position="77"/>
    </location>
</feature>
<organism evidence="2">
    <name type="scientific">Kwoniella bestiolae CBS 10118</name>
    <dbReference type="NCBI Taxonomy" id="1296100"/>
    <lineage>
        <taxon>Eukaryota</taxon>
        <taxon>Fungi</taxon>
        <taxon>Dikarya</taxon>
        <taxon>Basidiomycota</taxon>
        <taxon>Agaricomycotina</taxon>
        <taxon>Tremellomycetes</taxon>
        <taxon>Tremellales</taxon>
        <taxon>Cryptococcaceae</taxon>
        <taxon>Kwoniella</taxon>
    </lineage>
</organism>
<feature type="region of interest" description="Disordered" evidence="1">
    <location>
        <begin position="1"/>
        <end position="143"/>
    </location>
</feature>
<feature type="compositionally biased region" description="Low complexity" evidence="1">
    <location>
        <begin position="33"/>
        <end position="46"/>
    </location>
</feature>
<dbReference type="Proteomes" id="UP000092730">
    <property type="component" value="Chromosome 6"/>
</dbReference>
<feature type="compositionally biased region" description="Low complexity" evidence="1">
    <location>
        <begin position="118"/>
        <end position="140"/>
    </location>
</feature>
<gene>
    <name evidence="2" type="ORF">I302_06529</name>
    <name evidence="3" type="ORF">I302_107732</name>
</gene>
<feature type="compositionally biased region" description="Basic and acidic residues" evidence="1">
    <location>
        <begin position="1"/>
        <end position="29"/>
    </location>
</feature>
<dbReference type="KEGG" id="kbi:30210928"/>
<dbReference type="AlphaFoldDB" id="A0A1B9FXQ6"/>
<reference evidence="3" key="4">
    <citation type="submission" date="2024-02" db="EMBL/GenBank/DDBJ databases">
        <title>Comparative genomics of Cryptococcus and Kwoniella reveals pathogenesis evolution and contrasting modes of karyotype evolution via chromosome fusion or intercentromeric recombination.</title>
        <authorList>
            <person name="Coelho M.A."/>
            <person name="David-Palma M."/>
            <person name="Shea T."/>
            <person name="Bowers K."/>
            <person name="McGinley-Smith S."/>
            <person name="Mohammad A.W."/>
            <person name="Gnirke A."/>
            <person name="Yurkov A.M."/>
            <person name="Nowrousian M."/>
            <person name="Sun S."/>
            <person name="Cuomo C.A."/>
            <person name="Heitman J."/>
        </authorList>
    </citation>
    <scope>NUCLEOTIDE SEQUENCE</scope>
    <source>
        <strain evidence="3">CBS 10118</strain>
    </source>
</reference>
<protein>
    <submittedName>
        <fullName evidence="2">Uncharacterized protein</fullName>
    </submittedName>
</protein>
<reference evidence="3" key="2">
    <citation type="submission" date="2013-07" db="EMBL/GenBank/DDBJ databases">
        <authorList>
            <consortium name="The Broad Institute Genome Sequencing Platform"/>
            <person name="Cuomo C."/>
            <person name="Litvintseva A."/>
            <person name="Chen Y."/>
            <person name="Heitman J."/>
            <person name="Sun S."/>
            <person name="Springer D."/>
            <person name="Dromer F."/>
            <person name="Young S.K."/>
            <person name="Zeng Q."/>
            <person name="Gargeya S."/>
            <person name="Fitzgerald M."/>
            <person name="Abouelleil A."/>
            <person name="Alvarado L."/>
            <person name="Berlin A.M."/>
            <person name="Chapman S.B."/>
            <person name="Dewar J."/>
            <person name="Goldberg J."/>
            <person name="Griggs A."/>
            <person name="Gujja S."/>
            <person name="Hansen M."/>
            <person name="Howarth C."/>
            <person name="Imamovic A."/>
            <person name="Larimer J."/>
            <person name="McCowan C."/>
            <person name="Murphy C."/>
            <person name="Pearson M."/>
            <person name="Priest M."/>
            <person name="Roberts A."/>
            <person name="Saif S."/>
            <person name="Shea T."/>
            <person name="Sykes S."/>
            <person name="Wortman J."/>
            <person name="Nusbaum C."/>
            <person name="Birren B."/>
        </authorList>
    </citation>
    <scope>NUCLEOTIDE SEQUENCE</scope>
    <source>
        <strain evidence="3">CBS 10118</strain>
    </source>
</reference>
<proteinExistence type="predicted"/>
<dbReference type="EMBL" id="KI894023">
    <property type="protein sequence ID" value="OCF23546.1"/>
    <property type="molecule type" value="Genomic_DNA"/>
</dbReference>